<evidence type="ECO:0000259" key="3">
    <source>
        <dbReference type="PROSITE" id="PS50217"/>
    </source>
</evidence>
<keyword evidence="5" id="KW-1185">Reference proteome</keyword>
<dbReference type="PANTHER" id="PTHR45967:SF38">
    <property type="entry name" value="G-BOX-BINDING FACTOR 2"/>
    <property type="match status" value="1"/>
</dbReference>
<dbReference type="AlphaFoldDB" id="A0AAN9XRD6"/>
<dbReference type="EMBL" id="JAYMYS010000002">
    <property type="protein sequence ID" value="KAK7404451.1"/>
    <property type="molecule type" value="Genomic_DNA"/>
</dbReference>
<evidence type="ECO:0000313" key="5">
    <source>
        <dbReference type="Proteomes" id="UP001386955"/>
    </source>
</evidence>
<comment type="caution">
    <text evidence="4">The sequence shown here is derived from an EMBL/GenBank/DDBJ whole genome shotgun (WGS) entry which is preliminary data.</text>
</comment>
<feature type="compositionally biased region" description="Basic and acidic residues" evidence="1">
    <location>
        <begin position="374"/>
        <end position="383"/>
    </location>
</feature>
<reference evidence="4 5" key="1">
    <citation type="submission" date="2024-01" db="EMBL/GenBank/DDBJ databases">
        <title>The genomes of 5 underutilized Papilionoideae crops provide insights into root nodulation and disease resistanc.</title>
        <authorList>
            <person name="Jiang F."/>
        </authorList>
    </citation>
    <scope>NUCLEOTIDE SEQUENCE [LARGE SCALE GENOMIC DNA]</scope>
    <source>
        <strain evidence="4">DUOXIRENSHENG_FW03</strain>
        <tissue evidence="4">Leaves</tissue>
    </source>
</reference>
<dbReference type="Proteomes" id="UP001386955">
    <property type="component" value="Unassembled WGS sequence"/>
</dbReference>
<feature type="region of interest" description="Disordered" evidence="1">
    <location>
        <begin position="180"/>
        <end position="203"/>
    </location>
</feature>
<feature type="compositionally biased region" description="Polar residues" evidence="1">
    <location>
        <begin position="361"/>
        <end position="373"/>
    </location>
</feature>
<dbReference type="GO" id="GO:0003700">
    <property type="term" value="F:DNA-binding transcription factor activity"/>
    <property type="evidence" value="ECO:0007669"/>
    <property type="project" value="InterPro"/>
</dbReference>
<feature type="compositionally biased region" description="Basic residues" evidence="1">
    <location>
        <begin position="289"/>
        <end position="300"/>
    </location>
</feature>
<dbReference type="InterPro" id="IPR044827">
    <property type="entry name" value="GBF-like"/>
</dbReference>
<dbReference type="PROSITE" id="PS50217">
    <property type="entry name" value="BZIP"/>
    <property type="match status" value="1"/>
</dbReference>
<keyword evidence="2" id="KW-0732">Signal</keyword>
<organism evidence="4 5">
    <name type="scientific">Psophocarpus tetragonolobus</name>
    <name type="common">Winged bean</name>
    <name type="synonym">Dolichos tetragonolobus</name>
    <dbReference type="NCBI Taxonomy" id="3891"/>
    <lineage>
        <taxon>Eukaryota</taxon>
        <taxon>Viridiplantae</taxon>
        <taxon>Streptophyta</taxon>
        <taxon>Embryophyta</taxon>
        <taxon>Tracheophyta</taxon>
        <taxon>Spermatophyta</taxon>
        <taxon>Magnoliopsida</taxon>
        <taxon>eudicotyledons</taxon>
        <taxon>Gunneridae</taxon>
        <taxon>Pentapetalae</taxon>
        <taxon>rosids</taxon>
        <taxon>fabids</taxon>
        <taxon>Fabales</taxon>
        <taxon>Fabaceae</taxon>
        <taxon>Papilionoideae</taxon>
        <taxon>50 kb inversion clade</taxon>
        <taxon>NPAAA clade</taxon>
        <taxon>indigoferoid/millettioid clade</taxon>
        <taxon>Phaseoleae</taxon>
        <taxon>Psophocarpus</taxon>
    </lineage>
</organism>
<name>A0AAN9XRD6_PSOTE</name>
<proteinExistence type="predicted"/>
<feature type="compositionally biased region" description="Polar residues" evidence="1">
    <location>
        <begin position="265"/>
        <end position="275"/>
    </location>
</feature>
<evidence type="ECO:0000313" key="4">
    <source>
        <dbReference type="EMBL" id="KAK7404451.1"/>
    </source>
</evidence>
<feature type="chain" id="PRO_5042840398" description="BZIP domain-containing protein" evidence="2">
    <location>
        <begin position="20"/>
        <end position="474"/>
    </location>
</feature>
<feature type="signal peptide" evidence="2">
    <location>
        <begin position="1"/>
        <end position="19"/>
    </location>
</feature>
<evidence type="ECO:0000256" key="1">
    <source>
        <dbReference type="SAM" id="MobiDB-lite"/>
    </source>
</evidence>
<gene>
    <name evidence="4" type="ORF">VNO78_05353</name>
</gene>
<feature type="domain" description="BZIP" evidence="3">
    <location>
        <begin position="380"/>
        <end position="443"/>
    </location>
</feature>
<dbReference type="PANTHER" id="PTHR45967">
    <property type="entry name" value="G-BOX-BINDING FACTOR 3-RELATED"/>
    <property type="match status" value="1"/>
</dbReference>
<accession>A0AAN9XRD6</accession>
<evidence type="ECO:0000256" key="2">
    <source>
        <dbReference type="SAM" id="SignalP"/>
    </source>
</evidence>
<feature type="region of interest" description="Disordered" evidence="1">
    <location>
        <begin position="265"/>
        <end position="300"/>
    </location>
</feature>
<feature type="compositionally biased region" description="Basic residues" evidence="1">
    <location>
        <begin position="384"/>
        <end position="400"/>
    </location>
</feature>
<feature type="region of interest" description="Disordered" evidence="1">
    <location>
        <begin position="361"/>
        <end position="401"/>
    </location>
</feature>
<dbReference type="InterPro" id="IPR004827">
    <property type="entry name" value="bZIP"/>
</dbReference>
<dbReference type="GO" id="GO:0005634">
    <property type="term" value="C:nucleus"/>
    <property type="evidence" value="ECO:0007669"/>
    <property type="project" value="TreeGrafter"/>
</dbReference>
<sequence>MLVSVLSFVLIRSCGLLTALNWDVERSSFLLTHVSVSCCLVIKARTEFILSLMAEQNKRVARSADKISQPKGVTQNMRNPLPSPWSAPTQAYPNFGSTPTSSITGPASQFYSPWFGSQMRNTPIQYGSVCNGRQYSNFYPLAVAGASACSLLASAHIRSTSTGKNNMDLLNTFNRSLQPVSKVTAQSREKGKRPSTVVGHDVNNAGGSAKFSFKLQDFPSINQYQSSMKIGNGGGAQDATGNENTNIASHHFKANPTEFNQKLSTKLNTSGNDSQLAKEESDETEEKRKRQAKRKAKRSKRKFIKLQDILLTNKEQASRVPVNGGGSKNVSSIENWKAVDKKTKMASDHFEANLTELNQKLSADSNTSASTPQLEKKEIEAKELRRKQTKKTANKRARMKTKMEREKLINSLDSLDVENAALKEKLDGLSDECEKLTKVNNSLMEELFQKYGKEVIMNRIKEKPNDSVAIKDST</sequence>
<dbReference type="GO" id="GO:0043565">
    <property type="term" value="F:sequence-specific DNA binding"/>
    <property type="evidence" value="ECO:0007669"/>
    <property type="project" value="InterPro"/>
</dbReference>
<protein>
    <recommendedName>
        <fullName evidence="3">BZIP domain-containing protein</fullName>
    </recommendedName>
</protein>
<dbReference type="Gene3D" id="1.20.5.170">
    <property type="match status" value="1"/>
</dbReference>